<proteinExistence type="predicted"/>
<accession>A0A3B0UTF6</accession>
<name>A0A3B0UTF6_9ZZZZ</name>
<protein>
    <submittedName>
        <fullName evidence="1">Uncharacterized protein</fullName>
    </submittedName>
</protein>
<evidence type="ECO:0000313" key="1">
    <source>
        <dbReference type="EMBL" id="VAW23364.1"/>
    </source>
</evidence>
<reference evidence="1" key="1">
    <citation type="submission" date="2018-06" db="EMBL/GenBank/DDBJ databases">
        <authorList>
            <person name="Zhirakovskaya E."/>
        </authorList>
    </citation>
    <scope>NUCLEOTIDE SEQUENCE</scope>
</reference>
<organism evidence="1">
    <name type="scientific">hydrothermal vent metagenome</name>
    <dbReference type="NCBI Taxonomy" id="652676"/>
    <lineage>
        <taxon>unclassified sequences</taxon>
        <taxon>metagenomes</taxon>
        <taxon>ecological metagenomes</taxon>
    </lineage>
</organism>
<dbReference type="AlphaFoldDB" id="A0A3B0UTF6"/>
<gene>
    <name evidence="1" type="ORF">MNBD_BACTEROID01-2525</name>
</gene>
<sequence length="900" mass="102279">MKIHNQLISSVLFLSLITCGLGNAQNLNDFKLVEPPDGSMPIIRDKMCFNGYTSYWNDTYRNWYRYGNLFKMVVADVPATIAQNKVDIAEELGIPGLHIKEGFIKQLFETDATLLNHPTITELEAASAGKDVLVYALPGSEAGKKLLVLAGVLNKWKKELTSHQFNAVDFTPTDAFCLENKGRKIFAVISSDAKALEKFDNLQKNAKKIIELYDLRKGWMGAKTLYMSVTATYGHPLDLIGRGMNEGNTWFVFSGYNDFRAKDEYISWMDELGNPALVDVGSFAPSYMAGSRNFLFGCDNYEGLQEQDITKDEYVEFVHKKNGFIYRPVYDTIADHHQFDGYVAIEGNKEQIDEEDVPFVTLTGNLSGGAASSMVLFIEKGAEFTMDALVNAISERKSVGVLPEGKMVGAAIYRNTLQLLLLDRVYLEEYYGDRIGLKAETQGSELKLSLANHYAHPVSGKLSVVLPRHLELADKEIKVSLPAFSEKDIKFRLKINKEAMGEANPIGLNFEWDGKRKSTVTMMKMPPAVMVHQLLYGQSPVVKYPVSVRNFSRQSSFPVKVQVYKMNQPGKVIFEKEQICKLAPDTYTELFFDLEIPAGSYRVTASALGILAETQLGVGKEDGKPILSLVDLNSDGVYEYRMENDQVRVTLLATGARVIEYIVKSKNDNVLFRIWPDKPIDDKRPFRKRRFYPFGGFEDFLGQPSMETHKVYDVEILKDKGSSVSVKMTADYFGNKLEKIFTLYGNSPLLEVKFKLDFKNPEANMIGPQPILEMGKEHGPEDVFVVPDVEGLLEYRMRPENYYGHIFYLEEGWNAGFDTKEDVSFVGAFPLEQPEFLHMWMNHPKNPGSHYYYMEFQPWIHIVRKNTMYFSYYMWATEGSWEKGVKALRERNLVMTRKSQ</sequence>
<dbReference type="EMBL" id="UOEP01000192">
    <property type="protein sequence ID" value="VAW23364.1"/>
    <property type="molecule type" value="Genomic_DNA"/>
</dbReference>